<dbReference type="AlphaFoldDB" id="A0A9D1DHA3"/>
<gene>
    <name evidence="1" type="ORF">IAA53_04735</name>
</gene>
<evidence type="ECO:0000313" key="2">
    <source>
        <dbReference type="Proteomes" id="UP000824239"/>
    </source>
</evidence>
<proteinExistence type="predicted"/>
<reference evidence="1" key="1">
    <citation type="submission" date="2020-10" db="EMBL/GenBank/DDBJ databases">
        <authorList>
            <person name="Gilroy R."/>
        </authorList>
    </citation>
    <scope>NUCLEOTIDE SEQUENCE</scope>
    <source>
        <strain evidence="1">ChiBcec15-4380</strain>
    </source>
</reference>
<dbReference type="EMBL" id="DVHE01000039">
    <property type="protein sequence ID" value="HIR50581.1"/>
    <property type="molecule type" value="Genomic_DNA"/>
</dbReference>
<name>A0A9D1DHA3_9FIRM</name>
<accession>A0A9D1DHA3</accession>
<reference evidence="1" key="2">
    <citation type="journal article" date="2021" name="PeerJ">
        <title>Extensive microbial diversity within the chicken gut microbiome revealed by metagenomics and culture.</title>
        <authorList>
            <person name="Gilroy R."/>
            <person name="Ravi A."/>
            <person name="Getino M."/>
            <person name="Pursley I."/>
            <person name="Horton D.L."/>
            <person name="Alikhan N.F."/>
            <person name="Baker D."/>
            <person name="Gharbi K."/>
            <person name="Hall N."/>
            <person name="Watson M."/>
            <person name="Adriaenssens E.M."/>
            <person name="Foster-Nyarko E."/>
            <person name="Jarju S."/>
            <person name="Secka A."/>
            <person name="Antonio M."/>
            <person name="Oren A."/>
            <person name="Chaudhuri R.R."/>
            <person name="La Ragione R."/>
            <person name="Hildebrand F."/>
            <person name="Pallen M.J."/>
        </authorList>
    </citation>
    <scope>NUCLEOTIDE SEQUENCE</scope>
    <source>
        <strain evidence="1">ChiBcec15-4380</strain>
    </source>
</reference>
<sequence length="303" mass="34052">MAAYDDGVFFGFLLKGALRPAMDYLTQFPEKSAELQRYQRRFEQEPYAANDADADLAPLLLVFQQYYRDVFYWNLPEPAARQQMQARFAQCLLTEAGEFDTDLEPKIKDVFESNGFHYLGGRTSGYFGPYIWKVTTPKLYTVELPEGTQPYRVNLLSEFLSKSWLDYISLGRISTGGWADADGVLNCVAESYDLTSEAFTVSLLKHEAQHAMDLSRNADLAPAQLEYRAKLVELIYSVERNLLLAFAEEADSSNPANAHGLAAAKIITLFRTKLGNAAAPLDAVPISQIRQIAQELFRESSVL</sequence>
<organism evidence="1 2">
    <name type="scientific">Candidatus Avoscillospira avicola</name>
    <dbReference type="NCBI Taxonomy" id="2840706"/>
    <lineage>
        <taxon>Bacteria</taxon>
        <taxon>Bacillati</taxon>
        <taxon>Bacillota</taxon>
        <taxon>Clostridia</taxon>
        <taxon>Eubacteriales</taxon>
        <taxon>Oscillospiraceae</taxon>
        <taxon>Oscillospiraceae incertae sedis</taxon>
        <taxon>Candidatus Avoscillospira</taxon>
    </lineage>
</organism>
<comment type="caution">
    <text evidence="1">The sequence shown here is derived from an EMBL/GenBank/DDBJ whole genome shotgun (WGS) entry which is preliminary data.</text>
</comment>
<protein>
    <submittedName>
        <fullName evidence="1">Uncharacterized protein</fullName>
    </submittedName>
</protein>
<evidence type="ECO:0000313" key="1">
    <source>
        <dbReference type="EMBL" id="HIR50581.1"/>
    </source>
</evidence>
<dbReference type="Proteomes" id="UP000824239">
    <property type="component" value="Unassembled WGS sequence"/>
</dbReference>